<evidence type="ECO:0008006" key="7">
    <source>
        <dbReference type="Google" id="ProtNLM"/>
    </source>
</evidence>
<dbReference type="GO" id="GO:0046983">
    <property type="term" value="F:protein dimerization activity"/>
    <property type="evidence" value="ECO:0007669"/>
    <property type="project" value="InterPro"/>
</dbReference>
<dbReference type="InterPro" id="IPR011712">
    <property type="entry name" value="Sig_transdc_His_kin_sub3_dim/P"/>
</dbReference>
<keyword evidence="2" id="KW-0472">Membrane</keyword>
<dbReference type="InterPro" id="IPR031621">
    <property type="entry name" value="HisKA_7TM"/>
</dbReference>
<dbReference type="Pfam" id="PF16927">
    <property type="entry name" value="HisKA_7TM"/>
    <property type="match status" value="1"/>
</dbReference>
<evidence type="ECO:0000313" key="5">
    <source>
        <dbReference type="EMBL" id="NDL66698.1"/>
    </source>
</evidence>
<protein>
    <recommendedName>
        <fullName evidence="7">Histidine kinase</fullName>
    </recommendedName>
</protein>
<feature type="coiled-coil region" evidence="1">
    <location>
        <begin position="327"/>
        <end position="354"/>
    </location>
</feature>
<proteinExistence type="predicted"/>
<keyword evidence="1" id="KW-0175">Coiled coil</keyword>
<organism evidence="5 6">
    <name type="scientific">Anaerotalea alkaliphila</name>
    <dbReference type="NCBI Taxonomy" id="2662126"/>
    <lineage>
        <taxon>Bacteria</taxon>
        <taxon>Bacillati</taxon>
        <taxon>Bacillota</taxon>
        <taxon>Clostridia</taxon>
        <taxon>Eubacteriales</taxon>
        <taxon>Anaerotalea</taxon>
    </lineage>
</organism>
<evidence type="ECO:0000256" key="2">
    <source>
        <dbReference type="SAM" id="Phobius"/>
    </source>
</evidence>
<evidence type="ECO:0000256" key="1">
    <source>
        <dbReference type="SAM" id="Coils"/>
    </source>
</evidence>
<accession>A0A7X5HU38</accession>
<dbReference type="GO" id="GO:0016020">
    <property type="term" value="C:membrane"/>
    <property type="evidence" value="ECO:0007669"/>
    <property type="project" value="InterPro"/>
</dbReference>
<feature type="transmembrane region" description="Helical" evidence="2">
    <location>
        <begin position="6"/>
        <end position="25"/>
    </location>
</feature>
<sequence length="440" mass="48967">MEQMLMAGFLLASATLILFLILYVATQANRSQVTTTYVVLQGLVLGWTILRLLEVVAPEGAFREALSLMQYGPIAFMAPVFLVFAYAHTLKSMPKLRWILLLLAMPSTVYAGMLLEKGEGVSTWIMLGTSLLCFGLGNSFFLVPSYSLRSRYKKQNLLFVVATLLVPFSYSISAADLFEMGKYTPVMALPLSLLLTMVAILKYQFLDLMPQAMATLLETMEEGMLVVNEGGRIIDCTPGFFTFLPALSQGTGYGHFIQQLRGVAVDKRSVDSLSYAVDAGRETVLNGEIHIRTERREKTLRYTAKAIAGLYGNKAATLVTFWDVTSMIQLSRDLEDKNRAMEEANKRLRGQLESIQAWTVEKERNRILQEFHHTLGHSMAELLALLEVAELQLQRDAWGPSAKEALEAATDRARQGLSEIRMSVGHYKKTEVGHDQGNGG</sequence>
<feature type="transmembrane region" description="Helical" evidence="2">
    <location>
        <begin position="187"/>
        <end position="206"/>
    </location>
</feature>
<evidence type="ECO:0000313" key="6">
    <source>
        <dbReference type="Proteomes" id="UP000461585"/>
    </source>
</evidence>
<comment type="caution">
    <text evidence="5">The sequence shown here is derived from an EMBL/GenBank/DDBJ whole genome shotgun (WGS) entry which is preliminary data.</text>
</comment>
<feature type="transmembrane region" description="Helical" evidence="2">
    <location>
        <begin position="156"/>
        <end position="175"/>
    </location>
</feature>
<dbReference type="EMBL" id="JAAEEH010000005">
    <property type="protein sequence ID" value="NDL66698.1"/>
    <property type="molecule type" value="Genomic_DNA"/>
</dbReference>
<reference evidence="5 6" key="1">
    <citation type="submission" date="2020-01" db="EMBL/GenBank/DDBJ databases">
        <title>Anaeroalcalibacter tamaniensis gen. nov., sp. nov., moderately halophilic strictly anaerobic fermenter bacterium from mud volcano of Taman peninsula.</title>
        <authorList>
            <person name="Frolova A."/>
            <person name="Merkel A.Y."/>
            <person name="Slobodkin A.I."/>
        </authorList>
    </citation>
    <scope>NUCLEOTIDE SEQUENCE [LARGE SCALE GENOMIC DNA]</scope>
    <source>
        <strain evidence="5 6">F-3ap</strain>
    </source>
</reference>
<dbReference type="RefSeq" id="WP_162369426.1">
    <property type="nucleotide sequence ID" value="NZ_JAAEEH010000005.1"/>
</dbReference>
<feature type="transmembrane region" description="Helical" evidence="2">
    <location>
        <begin position="68"/>
        <end position="86"/>
    </location>
</feature>
<keyword evidence="6" id="KW-1185">Reference proteome</keyword>
<feature type="domain" description="Histidine kinase N-terminal 7TM region" evidence="4">
    <location>
        <begin position="10"/>
        <end position="210"/>
    </location>
</feature>
<gene>
    <name evidence="5" type="ORF">GXN74_02935</name>
</gene>
<feature type="transmembrane region" description="Helical" evidence="2">
    <location>
        <begin position="98"/>
        <end position="115"/>
    </location>
</feature>
<evidence type="ECO:0000259" key="3">
    <source>
        <dbReference type="Pfam" id="PF07730"/>
    </source>
</evidence>
<dbReference type="GO" id="GO:0000155">
    <property type="term" value="F:phosphorelay sensor kinase activity"/>
    <property type="evidence" value="ECO:0007669"/>
    <property type="project" value="InterPro"/>
</dbReference>
<feature type="domain" description="Signal transduction histidine kinase subgroup 3 dimerisation and phosphoacceptor" evidence="3">
    <location>
        <begin position="363"/>
        <end position="429"/>
    </location>
</feature>
<dbReference type="Proteomes" id="UP000461585">
    <property type="component" value="Unassembled WGS sequence"/>
</dbReference>
<feature type="transmembrane region" description="Helical" evidence="2">
    <location>
        <begin position="121"/>
        <end position="144"/>
    </location>
</feature>
<keyword evidence="2" id="KW-0812">Transmembrane</keyword>
<feature type="transmembrane region" description="Helical" evidence="2">
    <location>
        <begin position="37"/>
        <end position="56"/>
    </location>
</feature>
<name>A0A7X5HU38_9FIRM</name>
<dbReference type="Gene3D" id="1.20.5.1930">
    <property type="match status" value="1"/>
</dbReference>
<keyword evidence="2" id="KW-1133">Transmembrane helix</keyword>
<dbReference type="AlphaFoldDB" id="A0A7X5HU38"/>
<dbReference type="Pfam" id="PF07730">
    <property type="entry name" value="HisKA_3"/>
    <property type="match status" value="1"/>
</dbReference>
<evidence type="ECO:0000259" key="4">
    <source>
        <dbReference type="Pfam" id="PF16927"/>
    </source>
</evidence>